<feature type="coiled-coil region" evidence="1">
    <location>
        <begin position="14"/>
        <end position="48"/>
    </location>
</feature>
<name>A0A841T4W9_9BACL</name>
<keyword evidence="1" id="KW-0175">Coiled coil</keyword>
<dbReference type="EMBL" id="JACJVN010000019">
    <property type="protein sequence ID" value="MBB6676593.1"/>
    <property type="molecule type" value="Genomic_DNA"/>
</dbReference>
<evidence type="ECO:0000256" key="1">
    <source>
        <dbReference type="SAM" id="Coils"/>
    </source>
</evidence>
<comment type="caution">
    <text evidence="3">The sequence shown here is derived from an EMBL/GenBank/DDBJ whole genome shotgun (WGS) entry which is preliminary data.</text>
</comment>
<dbReference type="Proteomes" id="UP000574133">
    <property type="component" value="Unassembled WGS sequence"/>
</dbReference>
<dbReference type="InterPro" id="IPR012312">
    <property type="entry name" value="Hemerythrin-like"/>
</dbReference>
<reference evidence="3 4" key="1">
    <citation type="submission" date="2020-08" db="EMBL/GenBank/DDBJ databases">
        <title>Cohnella phylogeny.</title>
        <authorList>
            <person name="Dunlap C."/>
        </authorList>
    </citation>
    <scope>NUCLEOTIDE SEQUENCE [LARGE SCALE GENOMIC DNA]</scope>
    <source>
        <strain evidence="3 4">DSM 103658</strain>
    </source>
</reference>
<accession>A0A841T4W9</accession>
<gene>
    <name evidence="3" type="ORF">H4Q31_04540</name>
</gene>
<evidence type="ECO:0000313" key="3">
    <source>
        <dbReference type="EMBL" id="MBB6676593.1"/>
    </source>
</evidence>
<dbReference type="Pfam" id="PF01814">
    <property type="entry name" value="Hemerythrin"/>
    <property type="match status" value="1"/>
</dbReference>
<dbReference type="Gene3D" id="1.20.120.520">
    <property type="entry name" value="nmb1532 protein domain like"/>
    <property type="match status" value="1"/>
</dbReference>
<dbReference type="AlphaFoldDB" id="A0A841T4W9"/>
<keyword evidence="4" id="KW-1185">Reference proteome</keyword>
<dbReference type="RefSeq" id="WP_185177883.1">
    <property type="nucleotide sequence ID" value="NZ_CBCSEP010000016.1"/>
</dbReference>
<proteinExistence type="predicted"/>
<sequence length="176" mass="20491">MRTHVMEAIVPHSSDEAMQLLDRLMQAIDRLKAEHSRLSIALKRLYSDTCAVRGEENSYAINQLMIRLRSTVRQFKSQLASHSRWEESELIPLAVWYFGNDMDVFTLMEQEHVLAEHYIDAFLMQVDQPPERPIDHVEAQRLASYLLQAYAILTNHFKEEEDMLDAFADQSNGYGF</sequence>
<evidence type="ECO:0000313" key="4">
    <source>
        <dbReference type="Proteomes" id="UP000574133"/>
    </source>
</evidence>
<organism evidence="3 4">
    <name type="scientific">Cohnella lubricantis</name>
    <dbReference type="NCBI Taxonomy" id="2163172"/>
    <lineage>
        <taxon>Bacteria</taxon>
        <taxon>Bacillati</taxon>
        <taxon>Bacillota</taxon>
        <taxon>Bacilli</taxon>
        <taxon>Bacillales</taxon>
        <taxon>Paenibacillaceae</taxon>
        <taxon>Cohnella</taxon>
    </lineage>
</organism>
<protein>
    <submittedName>
        <fullName evidence="3">Hemerythrin domain-containing protein</fullName>
    </submittedName>
</protein>
<feature type="domain" description="Hemerythrin-like" evidence="2">
    <location>
        <begin position="27"/>
        <end position="164"/>
    </location>
</feature>
<evidence type="ECO:0000259" key="2">
    <source>
        <dbReference type="Pfam" id="PF01814"/>
    </source>
</evidence>